<organism evidence="2 3">
    <name type="scientific">Georgenia muralis</name>
    <dbReference type="NCBI Taxonomy" id="154117"/>
    <lineage>
        <taxon>Bacteria</taxon>
        <taxon>Bacillati</taxon>
        <taxon>Actinomycetota</taxon>
        <taxon>Actinomycetes</taxon>
        <taxon>Micrococcales</taxon>
        <taxon>Bogoriellaceae</taxon>
        <taxon>Georgenia</taxon>
    </lineage>
</organism>
<keyword evidence="1" id="KW-0812">Transmembrane</keyword>
<dbReference type="Proteomes" id="UP000280726">
    <property type="component" value="Unassembled WGS sequence"/>
</dbReference>
<feature type="transmembrane region" description="Helical" evidence="1">
    <location>
        <begin position="127"/>
        <end position="145"/>
    </location>
</feature>
<feature type="transmembrane region" description="Helical" evidence="1">
    <location>
        <begin position="75"/>
        <end position="94"/>
    </location>
</feature>
<keyword evidence="3" id="KW-1185">Reference proteome</keyword>
<reference evidence="2 3" key="1">
    <citation type="submission" date="2018-11" db="EMBL/GenBank/DDBJ databases">
        <title>Sequencing the genomes of 1000 actinobacteria strains.</title>
        <authorList>
            <person name="Klenk H.-P."/>
        </authorList>
    </citation>
    <scope>NUCLEOTIDE SEQUENCE [LARGE SCALE GENOMIC DNA]</scope>
    <source>
        <strain evidence="2 3">DSM 14418</strain>
    </source>
</reference>
<sequence>MSLARDVLAPALLGAGATAAAATVLRSRPPGGPGRWERRNFAGRDVSLLGGAAVGAGAVAAPLAAALVTREPAVARTLAAAALAAGAGAGMGLVDDLGEGPADAARAKGLRGHLGALARGQVTTGSLKIAGIGAGALLAAALVTPGRGTSRLTGTLAGAALVAGTANLHNLFDLRPGRSLKVAAALAAPMLLAAAPTAAIGACTLGVVGAALPADLAERTMLGDTGANAVGALVGTALAAHPSRVLRGSALVAVVALTLASERVSFSAVIDSTPALHRLDDLGRRAPQR</sequence>
<evidence type="ECO:0000313" key="2">
    <source>
        <dbReference type="EMBL" id="RPF27980.1"/>
    </source>
</evidence>
<dbReference type="AlphaFoldDB" id="A0A3N4Z9Q7"/>
<keyword evidence="1" id="KW-0472">Membrane</keyword>
<protein>
    <recommendedName>
        <fullName evidence="4">UDP-N-acetylmuramyl pentapeptide phosphotransferase/UDP-N-acetylglucosamine-1-phosphate transferase</fullName>
    </recommendedName>
</protein>
<dbReference type="EMBL" id="RKRA01000001">
    <property type="protein sequence ID" value="RPF27980.1"/>
    <property type="molecule type" value="Genomic_DNA"/>
</dbReference>
<feature type="transmembrane region" description="Helical" evidence="1">
    <location>
        <begin position="46"/>
        <end position="68"/>
    </location>
</feature>
<evidence type="ECO:0000256" key="1">
    <source>
        <dbReference type="SAM" id="Phobius"/>
    </source>
</evidence>
<evidence type="ECO:0000313" key="3">
    <source>
        <dbReference type="Proteomes" id="UP000280726"/>
    </source>
</evidence>
<feature type="transmembrane region" description="Helical" evidence="1">
    <location>
        <begin position="152"/>
        <end position="172"/>
    </location>
</feature>
<name>A0A3N4Z9Q7_9MICO</name>
<comment type="caution">
    <text evidence="2">The sequence shown here is derived from an EMBL/GenBank/DDBJ whole genome shotgun (WGS) entry which is preliminary data.</text>
</comment>
<feature type="transmembrane region" description="Helical" evidence="1">
    <location>
        <begin position="184"/>
        <end position="212"/>
    </location>
</feature>
<evidence type="ECO:0008006" key="4">
    <source>
        <dbReference type="Google" id="ProtNLM"/>
    </source>
</evidence>
<dbReference type="RefSeq" id="WP_123917911.1">
    <property type="nucleotide sequence ID" value="NZ_RKRA01000001.1"/>
</dbReference>
<accession>A0A3N4Z9Q7</accession>
<keyword evidence="1" id="KW-1133">Transmembrane helix</keyword>
<proteinExistence type="predicted"/>
<gene>
    <name evidence="2" type="ORF">EDD32_2487</name>
</gene>